<reference evidence="6 7" key="1">
    <citation type="journal article" date="2013" name="Antonie Van Leeuwenhoek">
        <title>Echinimonas agarilytica gen. nov., sp. nov., a new gammaproteobacterium isolated from the sea urchin Strongylocentrotus intermedius.</title>
        <authorList>
            <person name="Nedashkovskaya O.I."/>
            <person name="Stenkova A.M."/>
            <person name="Zhukova N.V."/>
            <person name="Van Trappen S."/>
            <person name="Lee J.S."/>
            <person name="Kim S.B."/>
        </authorList>
    </citation>
    <scope>NUCLEOTIDE SEQUENCE [LARGE SCALE GENOMIC DNA]</scope>
    <source>
        <strain evidence="6 7">KMM 6351</strain>
    </source>
</reference>
<keyword evidence="2 3" id="KW-0413">Isomerase</keyword>
<keyword evidence="1 3" id="KW-0697">Rotamase</keyword>
<dbReference type="Gene3D" id="2.40.100.10">
    <property type="entry name" value="Cyclophilin-like"/>
    <property type="match status" value="1"/>
</dbReference>
<dbReference type="EC" id="5.2.1.8" evidence="3"/>
<evidence type="ECO:0000256" key="2">
    <source>
        <dbReference type="ARBA" id="ARBA00023235"/>
    </source>
</evidence>
<dbReference type="InterPro" id="IPR002130">
    <property type="entry name" value="Cyclophilin-type_PPIase_dom"/>
</dbReference>
<dbReference type="InterPro" id="IPR044665">
    <property type="entry name" value="E_coli_cyclophilin_A-like"/>
</dbReference>
<dbReference type="NCBIfam" id="TIGR03501">
    <property type="entry name" value="GlyGly_CTERM"/>
    <property type="match status" value="1"/>
</dbReference>
<evidence type="ECO:0000256" key="3">
    <source>
        <dbReference type="RuleBase" id="RU363019"/>
    </source>
</evidence>
<feature type="domain" description="PPIase cyclophilin-type" evidence="5">
    <location>
        <begin position="25"/>
        <end position="198"/>
    </location>
</feature>
<dbReference type="GO" id="GO:0003755">
    <property type="term" value="F:peptidyl-prolyl cis-trans isomerase activity"/>
    <property type="evidence" value="ECO:0007669"/>
    <property type="project" value="UniProtKB-UniRule"/>
</dbReference>
<comment type="caution">
    <text evidence="6">The sequence shown here is derived from an EMBL/GenBank/DDBJ whole genome shotgun (WGS) entry which is preliminary data.</text>
</comment>
<dbReference type="PROSITE" id="PS50072">
    <property type="entry name" value="CSA_PPIASE_2"/>
    <property type="match status" value="1"/>
</dbReference>
<dbReference type="InterPro" id="IPR029000">
    <property type="entry name" value="Cyclophilin-like_dom_sf"/>
</dbReference>
<keyword evidence="3" id="KW-0732">Signal</keyword>
<proteinExistence type="inferred from homology"/>
<evidence type="ECO:0000259" key="5">
    <source>
        <dbReference type="PROSITE" id="PS50072"/>
    </source>
</evidence>
<dbReference type="PANTHER" id="PTHR43246">
    <property type="entry name" value="PEPTIDYL-PROLYL CIS-TRANS ISOMERASE CYP38, CHLOROPLASTIC"/>
    <property type="match status" value="1"/>
</dbReference>
<protein>
    <recommendedName>
        <fullName evidence="3">Peptidyl-prolyl cis-trans isomerase</fullName>
        <shortName evidence="3">PPIase</shortName>
        <ecNumber evidence="3">5.2.1.8</ecNumber>
    </recommendedName>
</protein>
<dbReference type="SUPFAM" id="SSF50891">
    <property type="entry name" value="Cyclophilin-like"/>
    <property type="match status" value="1"/>
</dbReference>
<feature type="region of interest" description="Disordered" evidence="4">
    <location>
        <begin position="211"/>
        <end position="243"/>
    </location>
</feature>
<feature type="chain" id="PRO_5041488983" description="Peptidyl-prolyl cis-trans isomerase" evidence="3">
    <location>
        <begin position="27"/>
        <end position="265"/>
    </location>
</feature>
<dbReference type="InterPro" id="IPR020008">
    <property type="entry name" value="GlyGly_CTERM"/>
</dbReference>
<organism evidence="6 7">
    <name type="scientific">Echinimonas agarilytica</name>
    <dbReference type="NCBI Taxonomy" id="1215918"/>
    <lineage>
        <taxon>Bacteria</taxon>
        <taxon>Pseudomonadati</taxon>
        <taxon>Pseudomonadota</taxon>
        <taxon>Gammaproteobacteria</taxon>
        <taxon>Alteromonadales</taxon>
        <taxon>Echinimonadaceae</taxon>
        <taxon>Echinimonas</taxon>
    </lineage>
</organism>
<accession>A0AA41W6I7</accession>
<dbReference type="PRINTS" id="PR00153">
    <property type="entry name" value="CSAPPISMRASE"/>
</dbReference>
<keyword evidence="7" id="KW-1185">Reference proteome</keyword>
<dbReference type="EMBL" id="JAMQGP010000003">
    <property type="protein sequence ID" value="MCM2679593.1"/>
    <property type="molecule type" value="Genomic_DNA"/>
</dbReference>
<dbReference type="RefSeq" id="WP_251261040.1">
    <property type="nucleotide sequence ID" value="NZ_JAMQGP010000003.1"/>
</dbReference>
<dbReference type="AlphaFoldDB" id="A0AA41W6I7"/>
<evidence type="ECO:0000256" key="4">
    <source>
        <dbReference type="SAM" id="MobiDB-lite"/>
    </source>
</evidence>
<dbReference type="Pfam" id="PF00160">
    <property type="entry name" value="Pro_isomerase"/>
    <property type="match status" value="1"/>
</dbReference>
<comment type="catalytic activity">
    <reaction evidence="3">
        <text>[protein]-peptidylproline (omega=180) = [protein]-peptidylproline (omega=0)</text>
        <dbReference type="Rhea" id="RHEA:16237"/>
        <dbReference type="Rhea" id="RHEA-COMP:10747"/>
        <dbReference type="Rhea" id="RHEA-COMP:10748"/>
        <dbReference type="ChEBI" id="CHEBI:83833"/>
        <dbReference type="ChEBI" id="CHEBI:83834"/>
        <dbReference type="EC" id="5.2.1.8"/>
    </reaction>
</comment>
<comment type="similarity">
    <text evidence="3">Belongs to the cyclophilin-type PPIase family.</text>
</comment>
<evidence type="ECO:0000256" key="1">
    <source>
        <dbReference type="ARBA" id="ARBA00023110"/>
    </source>
</evidence>
<sequence>MPKHHYCSMLASAFLSLSAFSPLAQATVVHFKTSMGDFDVNLFDSSTPQTVANFLSYVNDEDNSFDQSIIHRSSPGFVIQGGGIGYDAETQLLSTLPSEAPVENEPVFSNVRGTIAMAKSASSPDSATRQWFFSTANNAANLDSQNGGFTAFGVVMGDGMDVVDAIAGLPVYNAGGVLAELPLRNDPDVDTDLTDQHYVIIESITVTDPNTDTHLDLMPPLSTYEPPTPTDPDDGGSSSGGGGGGSLGFASLLGLALLGFRKRLR</sequence>
<feature type="signal peptide" evidence="3">
    <location>
        <begin position="1"/>
        <end position="26"/>
    </location>
</feature>
<evidence type="ECO:0000313" key="6">
    <source>
        <dbReference type="EMBL" id="MCM2679593.1"/>
    </source>
</evidence>
<evidence type="ECO:0000313" key="7">
    <source>
        <dbReference type="Proteomes" id="UP001165393"/>
    </source>
</evidence>
<name>A0AA41W6I7_9GAMM</name>
<comment type="function">
    <text evidence="3">PPIases accelerate the folding of proteins. It catalyzes the cis-trans isomerization of proline imidic peptide bonds in oligopeptides.</text>
</comment>
<dbReference type="Proteomes" id="UP001165393">
    <property type="component" value="Unassembled WGS sequence"/>
</dbReference>
<gene>
    <name evidence="6" type="ORF">NAF29_07915</name>
</gene>